<name>A0ABU7EYI3_9TELE</name>
<feature type="compositionally biased region" description="Basic residues" evidence="1">
    <location>
        <begin position="15"/>
        <end position="26"/>
    </location>
</feature>
<sequence>MEGNRDWNGADILVRTRRPGRRKPRRTTPEATKCRLPYEAPEKIAYDEHLCPSHQGPWLHLVTEWLIAGRRKRSPQNPDITPTQRLPPGSPEGVEGKEAR</sequence>
<evidence type="ECO:0000256" key="1">
    <source>
        <dbReference type="SAM" id="MobiDB-lite"/>
    </source>
</evidence>
<dbReference type="EMBL" id="JAHUTJ010068822">
    <property type="protein sequence ID" value="MED6291734.1"/>
    <property type="molecule type" value="Genomic_DNA"/>
</dbReference>
<feature type="compositionally biased region" description="Polar residues" evidence="1">
    <location>
        <begin position="75"/>
        <end position="84"/>
    </location>
</feature>
<feature type="region of interest" description="Disordered" evidence="1">
    <location>
        <begin position="72"/>
        <end position="100"/>
    </location>
</feature>
<dbReference type="Proteomes" id="UP001352852">
    <property type="component" value="Unassembled WGS sequence"/>
</dbReference>
<accession>A0ABU7EYI3</accession>
<comment type="caution">
    <text evidence="2">The sequence shown here is derived from an EMBL/GenBank/DDBJ whole genome shotgun (WGS) entry which is preliminary data.</text>
</comment>
<evidence type="ECO:0000313" key="3">
    <source>
        <dbReference type="Proteomes" id="UP001352852"/>
    </source>
</evidence>
<organism evidence="2 3">
    <name type="scientific">Characodon lateralis</name>
    <dbReference type="NCBI Taxonomy" id="208331"/>
    <lineage>
        <taxon>Eukaryota</taxon>
        <taxon>Metazoa</taxon>
        <taxon>Chordata</taxon>
        <taxon>Craniata</taxon>
        <taxon>Vertebrata</taxon>
        <taxon>Euteleostomi</taxon>
        <taxon>Actinopterygii</taxon>
        <taxon>Neopterygii</taxon>
        <taxon>Teleostei</taxon>
        <taxon>Neoteleostei</taxon>
        <taxon>Acanthomorphata</taxon>
        <taxon>Ovalentaria</taxon>
        <taxon>Atherinomorphae</taxon>
        <taxon>Cyprinodontiformes</taxon>
        <taxon>Goodeidae</taxon>
        <taxon>Characodon</taxon>
    </lineage>
</organism>
<proteinExistence type="predicted"/>
<gene>
    <name evidence="2" type="ORF">CHARACLAT_026642</name>
</gene>
<evidence type="ECO:0000313" key="2">
    <source>
        <dbReference type="EMBL" id="MED6291734.1"/>
    </source>
</evidence>
<reference evidence="2 3" key="1">
    <citation type="submission" date="2021-06" db="EMBL/GenBank/DDBJ databases">
        <authorList>
            <person name="Palmer J.M."/>
        </authorList>
    </citation>
    <scope>NUCLEOTIDE SEQUENCE [LARGE SCALE GENOMIC DNA]</scope>
    <source>
        <strain evidence="2 3">CL_MEX2019</strain>
        <tissue evidence="2">Muscle</tissue>
    </source>
</reference>
<keyword evidence="3" id="KW-1185">Reference proteome</keyword>
<protein>
    <submittedName>
        <fullName evidence="2">Uncharacterized protein</fullName>
    </submittedName>
</protein>
<feature type="region of interest" description="Disordered" evidence="1">
    <location>
        <begin position="1"/>
        <end position="31"/>
    </location>
</feature>